<gene>
    <name evidence="2" type="ORF">FHQ18_12040</name>
</gene>
<dbReference type="SUPFAM" id="SSF103190">
    <property type="entry name" value="Sensory domain-like"/>
    <property type="match status" value="1"/>
</dbReference>
<dbReference type="GO" id="GO:0071111">
    <property type="term" value="F:cyclic-guanylate-specific phosphodiesterase activity"/>
    <property type="evidence" value="ECO:0007669"/>
    <property type="project" value="InterPro"/>
</dbReference>
<evidence type="ECO:0000313" key="2">
    <source>
        <dbReference type="EMBL" id="KAA0256850.1"/>
    </source>
</evidence>
<dbReference type="PROSITE" id="PS50883">
    <property type="entry name" value="EAL"/>
    <property type="match status" value="1"/>
</dbReference>
<dbReference type="InterPro" id="IPR035919">
    <property type="entry name" value="EAL_sf"/>
</dbReference>
<dbReference type="RefSeq" id="WP_149267430.1">
    <property type="nucleotide sequence ID" value="NZ_VFJB01000010.1"/>
</dbReference>
<dbReference type="InterPro" id="IPR050706">
    <property type="entry name" value="Cyclic-di-GMP_PDE-like"/>
</dbReference>
<dbReference type="OrthoDB" id="9813903at2"/>
<name>A0A5A8F0R6_9BACT</name>
<proteinExistence type="predicted"/>
<dbReference type="Gene3D" id="3.30.450.20">
    <property type="entry name" value="PAS domain"/>
    <property type="match status" value="1"/>
</dbReference>
<protein>
    <submittedName>
        <fullName evidence="2">EAL domain-containing protein</fullName>
    </submittedName>
</protein>
<dbReference type="EMBL" id="VFJB01000010">
    <property type="protein sequence ID" value="KAA0256850.1"/>
    <property type="molecule type" value="Genomic_DNA"/>
</dbReference>
<dbReference type="SMART" id="SM00052">
    <property type="entry name" value="EAL"/>
    <property type="match status" value="1"/>
</dbReference>
<dbReference type="SUPFAM" id="SSF141868">
    <property type="entry name" value="EAL domain-like"/>
    <property type="match status" value="1"/>
</dbReference>
<dbReference type="PANTHER" id="PTHR33121">
    <property type="entry name" value="CYCLIC DI-GMP PHOSPHODIESTERASE PDEF"/>
    <property type="match status" value="1"/>
</dbReference>
<keyword evidence="3" id="KW-1185">Reference proteome</keyword>
<reference evidence="2 3" key="1">
    <citation type="submission" date="2019-06" db="EMBL/GenBank/DDBJ databases">
        <title>Genomic insights into carbon and energy metabolism of Deferribacter autotrophicus revealed new metabolic traits in the phylum Deferribacteres.</title>
        <authorList>
            <person name="Slobodkin A.I."/>
            <person name="Slobodkina G.B."/>
            <person name="Allioux M."/>
            <person name="Alain K."/>
            <person name="Jebbar M."/>
            <person name="Shadrin V."/>
            <person name="Kublanov I.V."/>
            <person name="Toshchakov S.V."/>
            <person name="Bonch-Osmolovskaya E.A."/>
        </authorList>
    </citation>
    <scope>NUCLEOTIDE SEQUENCE [LARGE SCALE GENOMIC DNA]</scope>
    <source>
        <strain evidence="2 3">SL50</strain>
    </source>
</reference>
<accession>A0A5A8F0R6</accession>
<dbReference type="PANTHER" id="PTHR33121:SF76">
    <property type="entry name" value="SIGNALING PROTEIN"/>
    <property type="match status" value="1"/>
</dbReference>
<dbReference type="Pfam" id="PF00563">
    <property type="entry name" value="EAL"/>
    <property type="match status" value="1"/>
</dbReference>
<sequence>MINSSYSEVIEVIEQENIITVFQPIINIKEKKIVGVEALSRGIEPGTGKIISPMKLFNEAKVLGKSLEIDRICRKKAIESFIRLQHISNYILFMNIDSSILDRPNIIPGWTKRLAESAGIAFNSIAIEIVETRIRSIEKLIKFVEDCKNNGFLIVLDDFGANHSNLDRIVQVKPDIIKIDKELVKRVDKDYFKQSIINSIIHLSNKIGAITLAEGIETEEEVIKCYEMGISHFQGYYFSEPTNDVNNFEEHCLKKIEKTVNSINLYLQEKLFKNQQNKQKYLAMLEKILLKLKKAKPENFNQEIANIQKGLEDVECIYILNMDGIQISITTYDSNEIPQRKHKIFQPAKIGTDHSLKEYYYYLKKLGLPFYFSDEYISHATGNLCRTLSVVFKNKNSKHYILCVDFIVQEFKKAST</sequence>
<feature type="domain" description="EAL" evidence="1">
    <location>
        <begin position="1"/>
        <end position="255"/>
    </location>
</feature>
<evidence type="ECO:0000313" key="3">
    <source>
        <dbReference type="Proteomes" id="UP000322876"/>
    </source>
</evidence>
<organism evidence="2 3">
    <name type="scientific">Deferribacter autotrophicus</name>
    <dbReference type="NCBI Taxonomy" id="500465"/>
    <lineage>
        <taxon>Bacteria</taxon>
        <taxon>Pseudomonadati</taxon>
        <taxon>Deferribacterota</taxon>
        <taxon>Deferribacteres</taxon>
        <taxon>Deferribacterales</taxon>
        <taxon>Deferribacteraceae</taxon>
        <taxon>Deferribacter</taxon>
    </lineage>
</organism>
<dbReference type="CDD" id="cd18773">
    <property type="entry name" value="PDC1_HK_sensor"/>
    <property type="match status" value="1"/>
</dbReference>
<evidence type="ECO:0000259" key="1">
    <source>
        <dbReference type="PROSITE" id="PS50883"/>
    </source>
</evidence>
<dbReference type="AlphaFoldDB" id="A0A5A8F0R6"/>
<dbReference type="CDD" id="cd01948">
    <property type="entry name" value="EAL"/>
    <property type="match status" value="1"/>
</dbReference>
<dbReference type="InterPro" id="IPR029151">
    <property type="entry name" value="Sensor-like_sf"/>
</dbReference>
<comment type="caution">
    <text evidence="2">The sequence shown here is derived from an EMBL/GenBank/DDBJ whole genome shotgun (WGS) entry which is preliminary data.</text>
</comment>
<dbReference type="InterPro" id="IPR001633">
    <property type="entry name" value="EAL_dom"/>
</dbReference>
<dbReference type="Proteomes" id="UP000322876">
    <property type="component" value="Unassembled WGS sequence"/>
</dbReference>
<dbReference type="Gene3D" id="3.20.20.450">
    <property type="entry name" value="EAL domain"/>
    <property type="match status" value="1"/>
</dbReference>